<sequence length="150" mass="16133">MPDLSRRVALVVEDDGPAPITIADHLAGLGHEVTMIFQTPGPAPLVGKYSVGSMLARLDLGGVRLVPLARVVDIDGGTLTLAHSYSMRRWTVDGFDSVVLACGSVGDDALYREVKRQHPDVRLLGDAYAPRRMVFATRQAWELALALALG</sequence>
<reference evidence="1" key="1">
    <citation type="submission" date="2020-05" db="EMBL/GenBank/DDBJ databases">
        <authorList>
            <person name="Chiriac C."/>
            <person name="Salcher M."/>
            <person name="Ghai R."/>
            <person name="Kavagutti S V."/>
        </authorList>
    </citation>
    <scope>NUCLEOTIDE SEQUENCE</scope>
</reference>
<organism evidence="1">
    <name type="scientific">freshwater metagenome</name>
    <dbReference type="NCBI Taxonomy" id="449393"/>
    <lineage>
        <taxon>unclassified sequences</taxon>
        <taxon>metagenomes</taxon>
        <taxon>ecological metagenomes</taxon>
    </lineage>
</organism>
<protein>
    <submittedName>
        <fullName evidence="1">Unannotated protein</fullName>
    </submittedName>
</protein>
<dbReference type="InterPro" id="IPR036188">
    <property type="entry name" value="FAD/NAD-bd_sf"/>
</dbReference>
<accession>A0A6J6G9S2</accession>
<evidence type="ECO:0000313" key="1">
    <source>
        <dbReference type="EMBL" id="CAB4597907.1"/>
    </source>
</evidence>
<proteinExistence type="predicted"/>
<dbReference type="EMBL" id="CAEZSR010000288">
    <property type="protein sequence ID" value="CAB4597907.1"/>
    <property type="molecule type" value="Genomic_DNA"/>
</dbReference>
<dbReference type="AlphaFoldDB" id="A0A6J6G9S2"/>
<gene>
    <name evidence="1" type="ORF">UFOPK1493_04119</name>
</gene>
<dbReference type="Gene3D" id="3.40.50.720">
    <property type="entry name" value="NAD(P)-binding Rossmann-like Domain"/>
    <property type="match status" value="1"/>
</dbReference>
<dbReference type="Gene3D" id="3.50.50.60">
    <property type="entry name" value="FAD/NAD(P)-binding domain"/>
    <property type="match status" value="1"/>
</dbReference>
<name>A0A6J6G9S2_9ZZZZ</name>
<dbReference type="SUPFAM" id="SSF51905">
    <property type="entry name" value="FAD/NAD(P)-binding domain"/>
    <property type="match status" value="1"/>
</dbReference>